<evidence type="ECO:0000313" key="1">
    <source>
        <dbReference type="EMBL" id="CAA2957424.1"/>
    </source>
</evidence>
<accession>A0A8S0PT86</accession>
<comment type="caution">
    <text evidence="1">The sequence shown here is derived from an EMBL/GenBank/DDBJ whole genome shotgun (WGS) entry which is preliminary data.</text>
</comment>
<sequence length="118" mass="13541">MQIDHQIQISLLINSVKLSQIFLSRYFNQNYHGLKPSEREATFNHHSFNDLVDLTDFLAAAMHGGLHRCFGIVVVGFEQWLLHCERWGVEERESRLDESAFQIVVATVVAVMVAVKEN</sequence>
<dbReference type="Proteomes" id="UP000594638">
    <property type="component" value="Unassembled WGS sequence"/>
</dbReference>
<keyword evidence="2" id="KW-1185">Reference proteome</keyword>
<protein>
    <submittedName>
        <fullName evidence="1">Uncharacterized protein</fullName>
    </submittedName>
</protein>
<gene>
    <name evidence="1" type="ORF">OLEA9_A118776</name>
</gene>
<dbReference type="AlphaFoldDB" id="A0A8S0PT86"/>
<name>A0A8S0PT86_OLEEU</name>
<evidence type="ECO:0000313" key="2">
    <source>
        <dbReference type="Proteomes" id="UP000594638"/>
    </source>
</evidence>
<organism evidence="1 2">
    <name type="scientific">Olea europaea subsp. europaea</name>
    <dbReference type="NCBI Taxonomy" id="158383"/>
    <lineage>
        <taxon>Eukaryota</taxon>
        <taxon>Viridiplantae</taxon>
        <taxon>Streptophyta</taxon>
        <taxon>Embryophyta</taxon>
        <taxon>Tracheophyta</taxon>
        <taxon>Spermatophyta</taxon>
        <taxon>Magnoliopsida</taxon>
        <taxon>eudicotyledons</taxon>
        <taxon>Gunneridae</taxon>
        <taxon>Pentapetalae</taxon>
        <taxon>asterids</taxon>
        <taxon>lamiids</taxon>
        <taxon>Lamiales</taxon>
        <taxon>Oleaceae</taxon>
        <taxon>Oleeae</taxon>
        <taxon>Olea</taxon>
    </lineage>
</organism>
<dbReference type="Gramene" id="OE9A118776T1">
    <property type="protein sequence ID" value="OE9A118776C1"/>
    <property type="gene ID" value="OE9A118776"/>
</dbReference>
<proteinExistence type="predicted"/>
<reference evidence="1 2" key="1">
    <citation type="submission" date="2019-12" db="EMBL/GenBank/DDBJ databases">
        <authorList>
            <person name="Alioto T."/>
            <person name="Alioto T."/>
            <person name="Gomez Garrido J."/>
        </authorList>
    </citation>
    <scope>NUCLEOTIDE SEQUENCE [LARGE SCALE GENOMIC DNA]</scope>
</reference>
<dbReference type="EMBL" id="CACTIH010000222">
    <property type="protein sequence ID" value="CAA2957424.1"/>
    <property type="molecule type" value="Genomic_DNA"/>
</dbReference>